<comment type="caution">
    <text evidence="6">The sequence shown here is derived from an EMBL/GenBank/DDBJ whole genome shotgun (WGS) entry which is preliminary data.</text>
</comment>
<evidence type="ECO:0000256" key="3">
    <source>
        <dbReference type="ARBA" id="ARBA00022912"/>
    </source>
</evidence>
<dbReference type="AlphaFoldDB" id="A0A1F2WHJ5"/>
<keyword evidence="3" id="KW-0904">Protein phosphatase</keyword>
<feature type="domain" description="Phosphotyrosine protein phosphatase I" evidence="5">
    <location>
        <begin position="2"/>
        <end position="124"/>
    </location>
</feature>
<dbReference type="STRING" id="1797197.A2Y75_03690"/>
<dbReference type="InterPro" id="IPR023485">
    <property type="entry name" value="Ptyr_pPase"/>
</dbReference>
<proteinExistence type="inferred from homology"/>
<sequence length="210" mass="23102">MIKVLFVCTGNICRSPMAEVLFIQKLSNDHPNLASFIVAASAGISAIDGSSATYSAIQTMDLWGIDLEPHQATSLTPRHLKDADLILTMARDHLLVIGRMQQDALRRSTTLKALSAAAEKLLSRLGEETVGNERQAGQRIKAIFQVMRELYSKGEFMADMQSESSDIIDPIGSSLRIYIGVSEDINDSLDAIMPVLFGPAEKPRRRIELE</sequence>
<dbReference type="SMART" id="SM00226">
    <property type="entry name" value="LMWPc"/>
    <property type="match status" value="1"/>
</dbReference>
<feature type="active site" evidence="4">
    <location>
        <position position="14"/>
    </location>
</feature>
<evidence type="ECO:0000256" key="2">
    <source>
        <dbReference type="ARBA" id="ARBA00022801"/>
    </source>
</evidence>
<organism evidence="6 7">
    <name type="scientific">Candidatus Solincola sediminis</name>
    <dbReference type="NCBI Taxonomy" id="1797199"/>
    <lineage>
        <taxon>Bacteria</taxon>
        <taxon>Bacillati</taxon>
        <taxon>Actinomycetota</taxon>
        <taxon>Candidatus Geothermincolia</taxon>
        <taxon>Candidatus Geothermincolales</taxon>
        <taxon>Candidatus Geothermincolaceae</taxon>
        <taxon>Candidatus Solincola</taxon>
    </lineage>
</organism>
<reference evidence="6 7" key="1">
    <citation type="journal article" date="2016" name="Nat. Commun.">
        <title>Thousands of microbial genomes shed light on interconnected biogeochemical processes in an aquifer system.</title>
        <authorList>
            <person name="Anantharaman K."/>
            <person name="Brown C.T."/>
            <person name="Hug L.A."/>
            <person name="Sharon I."/>
            <person name="Castelle C.J."/>
            <person name="Probst A.J."/>
            <person name="Thomas B.C."/>
            <person name="Singh A."/>
            <person name="Wilkins M.J."/>
            <person name="Karaoz U."/>
            <person name="Brodie E.L."/>
            <person name="Williams K.H."/>
            <person name="Hubbard S.S."/>
            <person name="Banfield J.F."/>
        </authorList>
    </citation>
    <scope>NUCLEOTIDE SEQUENCE [LARGE SCALE GENOMIC DNA]</scope>
</reference>
<evidence type="ECO:0000313" key="7">
    <source>
        <dbReference type="Proteomes" id="UP000177876"/>
    </source>
</evidence>
<dbReference type="PANTHER" id="PTHR11717:SF31">
    <property type="entry name" value="LOW MOLECULAR WEIGHT PROTEIN-TYROSINE-PHOSPHATASE ETP-RELATED"/>
    <property type="match status" value="1"/>
</dbReference>
<dbReference type="SUPFAM" id="SSF52788">
    <property type="entry name" value="Phosphotyrosine protein phosphatases I"/>
    <property type="match status" value="1"/>
</dbReference>
<dbReference type="PANTHER" id="PTHR11717">
    <property type="entry name" value="LOW MOLECULAR WEIGHT PROTEIN TYROSINE PHOSPHATASE"/>
    <property type="match status" value="1"/>
</dbReference>
<comment type="similarity">
    <text evidence="1">Belongs to the low molecular weight phosphotyrosine protein phosphatase family.</text>
</comment>
<keyword evidence="2" id="KW-0378">Hydrolase</keyword>
<dbReference type="Gene3D" id="3.40.50.2300">
    <property type="match status" value="1"/>
</dbReference>
<dbReference type="InterPro" id="IPR017867">
    <property type="entry name" value="Tyr_phospatase_low_mol_wt"/>
</dbReference>
<name>A0A1F2WHJ5_9ACTN</name>
<dbReference type="InterPro" id="IPR036196">
    <property type="entry name" value="Ptyr_pPase_sf"/>
</dbReference>
<dbReference type="PRINTS" id="PR00719">
    <property type="entry name" value="LMWPTPASE"/>
</dbReference>
<dbReference type="Proteomes" id="UP000177876">
    <property type="component" value="Unassembled WGS sequence"/>
</dbReference>
<feature type="active site" description="Nucleophile" evidence="4">
    <location>
        <position position="8"/>
    </location>
</feature>
<evidence type="ECO:0000313" key="6">
    <source>
        <dbReference type="EMBL" id="OFW56313.1"/>
    </source>
</evidence>
<dbReference type="InterPro" id="IPR050438">
    <property type="entry name" value="LMW_PTPase"/>
</dbReference>
<dbReference type="Pfam" id="PF01451">
    <property type="entry name" value="LMWPc"/>
    <property type="match status" value="1"/>
</dbReference>
<evidence type="ECO:0000256" key="4">
    <source>
        <dbReference type="PIRSR" id="PIRSR617867-1"/>
    </source>
</evidence>
<evidence type="ECO:0000259" key="5">
    <source>
        <dbReference type="SMART" id="SM00226"/>
    </source>
</evidence>
<dbReference type="GO" id="GO:0004725">
    <property type="term" value="F:protein tyrosine phosphatase activity"/>
    <property type="evidence" value="ECO:0007669"/>
    <property type="project" value="InterPro"/>
</dbReference>
<gene>
    <name evidence="6" type="ORF">A2Y75_03690</name>
</gene>
<evidence type="ECO:0000256" key="1">
    <source>
        <dbReference type="ARBA" id="ARBA00011063"/>
    </source>
</evidence>
<accession>A0A1F2WHJ5</accession>
<protein>
    <recommendedName>
        <fullName evidence="5">Phosphotyrosine protein phosphatase I domain-containing protein</fullName>
    </recommendedName>
</protein>
<dbReference type="EMBL" id="MELK01000047">
    <property type="protein sequence ID" value="OFW56313.1"/>
    <property type="molecule type" value="Genomic_DNA"/>
</dbReference>